<proteinExistence type="predicted"/>
<reference evidence="1" key="1">
    <citation type="submission" date="2021-01" db="EMBL/GenBank/DDBJ databases">
        <title>Genomic Encyclopedia of Type Strains, Phase IV (KMG-IV): sequencing the most valuable type-strain genomes for metagenomic binning, comparative biology and taxonomic classification.</title>
        <authorList>
            <person name="Goeker M."/>
        </authorList>
    </citation>
    <scope>NUCLEOTIDE SEQUENCE</scope>
    <source>
        <strain evidence="1">DSM 21943</strain>
    </source>
</reference>
<name>A0ABS2T3E9_9BACI</name>
<comment type="caution">
    <text evidence="1">The sequence shown here is derived from an EMBL/GenBank/DDBJ whole genome shotgun (WGS) entry which is preliminary data.</text>
</comment>
<evidence type="ECO:0000313" key="1">
    <source>
        <dbReference type="EMBL" id="MBM7840987.1"/>
    </source>
</evidence>
<evidence type="ECO:0000313" key="2">
    <source>
        <dbReference type="Proteomes" id="UP001179280"/>
    </source>
</evidence>
<dbReference type="Proteomes" id="UP001179280">
    <property type="component" value="Unassembled WGS sequence"/>
</dbReference>
<accession>A0ABS2T3E9</accession>
<keyword evidence="2" id="KW-1185">Reference proteome</keyword>
<dbReference type="RefSeq" id="WP_035419408.1">
    <property type="nucleotide sequence ID" value="NZ_JAFBCV010000019.1"/>
</dbReference>
<dbReference type="NCBIfam" id="NF046065">
    <property type="entry name" value="MtxRegRemB"/>
    <property type="match status" value="1"/>
</dbReference>
<gene>
    <name evidence="1" type="ORF">JOC54_004281</name>
</gene>
<dbReference type="InterPro" id="IPR007169">
    <property type="entry name" value="RemA-like"/>
</dbReference>
<sequence length="90" mass="10185">MYIHIGGEVILPANQVVGIFPYQKKGLSKHTEAFLKDRDNKKTSTIISKDTVKSIIVTEETVYYSPVSSQTLYKRSIGRAHEDLLDDLDE</sequence>
<protein>
    <recommendedName>
        <fullName evidence="3">DUF370 domain-containing protein</fullName>
    </recommendedName>
</protein>
<evidence type="ECO:0008006" key="3">
    <source>
        <dbReference type="Google" id="ProtNLM"/>
    </source>
</evidence>
<dbReference type="EMBL" id="JAFBCV010000019">
    <property type="protein sequence ID" value="MBM7840987.1"/>
    <property type="molecule type" value="Genomic_DNA"/>
</dbReference>
<organism evidence="1 2">
    <name type="scientific">Shouchella xiaoxiensis</name>
    <dbReference type="NCBI Taxonomy" id="766895"/>
    <lineage>
        <taxon>Bacteria</taxon>
        <taxon>Bacillati</taxon>
        <taxon>Bacillota</taxon>
        <taxon>Bacilli</taxon>
        <taxon>Bacillales</taxon>
        <taxon>Bacillaceae</taxon>
        <taxon>Shouchella</taxon>
    </lineage>
</organism>
<dbReference type="Pfam" id="PF04025">
    <property type="entry name" value="RemA-like"/>
    <property type="match status" value="1"/>
</dbReference>